<name>A0A9X9X383_9PROT</name>
<gene>
    <name evidence="2" type="ORF">GXW76_22010</name>
</gene>
<reference evidence="2" key="1">
    <citation type="submission" date="2020-01" db="EMBL/GenBank/DDBJ databases">
        <authorList>
            <person name="Rat A."/>
        </authorList>
    </citation>
    <scope>NUCLEOTIDE SEQUENCE</scope>
    <source>
        <strain evidence="2">LMG 31231</strain>
    </source>
</reference>
<feature type="domain" description="Schlafen group 3-like DNA/RNA helicase" evidence="1">
    <location>
        <begin position="239"/>
        <end position="618"/>
    </location>
</feature>
<evidence type="ECO:0000259" key="1">
    <source>
        <dbReference type="Pfam" id="PF09848"/>
    </source>
</evidence>
<dbReference type="InterPro" id="IPR027417">
    <property type="entry name" value="P-loop_NTPase"/>
</dbReference>
<comment type="caution">
    <text evidence="2">The sequence shown here is derived from an EMBL/GenBank/DDBJ whole genome shotgun (WGS) entry which is preliminary data.</text>
</comment>
<evidence type="ECO:0000313" key="2">
    <source>
        <dbReference type="EMBL" id="MBR0673862.1"/>
    </source>
</evidence>
<dbReference type="EMBL" id="JAAEDM010000094">
    <property type="protein sequence ID" value="MBR0673862.1"/>
    <property type="molecule type" value="Genomic_DNA"/>
</dbReference>
<dbReference type="SUPFAM" id="SSF52540">
    <property type="entry name" value="P-loop containing nucleoside triphosphate hydrolases"/>
    <property type="match status" value="1"/>
</dbReference>
<accession>A0A9X9X383</accession>
<keyword evidence="3" id="KW-1185">Reference proteome</keyword>
<dbReference type="InterPro" id="IPR018647">
    <property type="entry name" value="SLFN_3-like_DNA/RNA_helicase"/>
</dbReference>
<protein>
    <submittedName>
        <fullName evidence="2">DUF2075 domain-containing protein</fullName>
    </submittedName>
</protein>
<reference evidence="2" key="2">
    <citation type="journal article" date="2021" name="Syst. Appl. Microbiol.">
        <title>Roseomonas hellenica sp. nov., isolated from roots of wild-growing Alkanna tinctoria.</title>
        <authorList>
            <person name="Rat A."/>
            <person name="Naranjo H.D."/>
            <person name="Lebbe L."/>
            <person name="Cnockaert M."/>
            <person name="Krigas N."/>
            <person name="Grigoriadou K."/>
            <person name="Maloupa E."/>
            <person name="Willems A."/>
        </authorList>
    </citation>
    <scope>NUCLEOTIDE SEQUENCE</scope>
    <source>
        <strain evidence="2">LMG 31231</strain>
    </source>
</reference>
<dbReference type="Gene3D" id="3.40.50.300">
    <property type="entry name" value="P-loop containing nucleotide triphosphate hydrolases"/>
    <property type="match status" value="1"/>
</dbReference>
<organism evidence="2 3">
    <name type="scientific">Neoroseomonas soli</name>
    <dbReference type="NCBI Taxonomy" id="1081025"/>
    <lineage>
        <taxon>Bacteria</taxon>
        <taxon>Pseudomonadati</taxon>
        <taxon>Pseudomonadota</taxon>
        <taxon>Alphaproteobacteria</taxon>
        <taxon>Acetobacterales</taxon>
        <taxon>Acetobacteraceae</taxon>
        <taxon>Neoroseomonas</taxon>
    </lineage>
</organism>
<sequence length="667" mass="72404">MKAWFHCTGAEFLARDPADMVGRLASAQQARGYPGTPDQEFAWHRQVSALRAAIGRVGGQAWTVALEYELLRLERRIDAVVLTDRAIVVLEFKTGAPSAAGMAEAEDYALDLRDFHERSRAHSIVPVLVAADVPFCAPVQPWLLPPNPTEPLVSGHATLGEALRWVQAEIPAADAPLDGAAWLGGAYRPVPTIVEAATMLYARNGVAEIAAARADAANLTRTATAIARAAATAQTDGGKRVVFVTGIPGAGKTLCGLNAVFAPEAGGRSAFLTGNVPLVAVLRAALARDAVERGECSRPEAERRVKERLQNVHRFLEDNATDPRRRAPPDRLIVFDEAQRAWDEAKARIGTRNKPSRLTMSEPAHTLEIMGRHEGWAVVVALIGNGQEINTGEAGLAEWGRVIAASGSTWRAVAARRAIEARDPMQRLADGPAPWLTIDDDLDLTVPLRNVRESTGAAWVDAVLRGEVLEARAIADMSAGLPYLLTRDLVALRAALRAFARGHRRAGIVASAGAKRLRGEGLGVQLDDVADWFLRRWPDIRGSDALETFATEYDCQGLELDVAGLAWGNDLAWRPTGWRTRRFAGDAWQDRNKDAHYVINKYRVLLTRARYETVIWVPRGSRRGEAFHDATRDAAEMDSIADVLIACGARLLDEAAAPTRAEAVTLL</sequence>
<dbReference type="RefSeq" id="WP_211864262.1">
    <property type="nucleotide sequence ID" value="NZ_JAAEDM010000094.1"/>
</dbReference>
<dbReference type="Proteomes" id="UP001138751">
    <property type="component" value="Unassembled WGS sequence"/>
</dbReference>
<dbReference type="Pfam" id="PF09848">
    <property type="entry name" value="SLFN-g3_helicase"/>
    <property type="match status" value="1"/>
</dbReference>
<evidence type="ECO:0000313" key="3">
    <source>
        <dbReference type="Proteomes" id="UP001138751"/>
    </source>
</evidence>
<dbReference type="AlphaFoldDB" id="A0A9X9X383"/>
<proteinExistence type="predicted"/>